<evidence type="ECO:0000256" key="5">
    <source>
        <dbReference type="ARBA" id="ARBA00022746"/>
    </source>
</evidence>
<keyword evidence="5" id="KW-0125">Carotenoid biosynthesis</keyword>
<evidence type="ECO:0000256" key="4">
    <source>
        <dbReference type="ARBA" id="ARBA00022679"/>
    </source>
</evidence>
<keyword evidence="11" id="KW-1133">Transmembrane helix</keyword>
<dbReference type="PANTHER" id="PTHR43646:SF2">
    <property type="entry name" value="GLYCOSYLTRANSFERASE 2-LIKE DOMAIN-CONTAINING PROTEIN"/>
    <property type="match status" value="1"/>
</dbReference>
<comment type="subcellular location">
    <subcellularLocation>
        <location evidence="1">Cell membrane</location>
    </subcellularLocation>
</comment>
<evidence type="ECO:0000256" key="8">
    <source>
        <dbReference type="ARBA" id="ARBA00037904"/>
    </source>
</evidence>
<keyword evidence="4 13" id="KW-0808">Transferase</keyword>
<evidence type="ECO:0000256" key="1">
    <source>
        <dbReference type="ARBA" id="ARBA00004236"/>
    </source>
</evidence>
<evidence type="ECO:0000256" key="7">
    <source>
        <dbReference type="ARBA" id="ARBA00037281"/>
    </source>
</evidence>
<dbReference type="Pfam" id="PF00535">
    <property type="entry name" value="Glycos_transf_2"/>
    <property type="match status" value="1"/>
</dbReference>
<dbReference type="CDD" id="cd00761">
    <property type="entry name" value="Glyco_tranf_GTA_type"/>
    <property type="match status" value="1"/>
</dbReference>
<name>A0AAX3W3H5_MAMLE</name>
<evidence type="ECO:0000313" key="13">
    <source>
        <dbReference type="EMBL" id="WHI59915.1"/>
    </source>
</evidence>
<evidence type="ECO:0000256" key="9">
    <source>
        <dbReference type="ARBA" id="ARBA00038120"/>
    </source>
</evidence>
<dbReference type="GO" id="GO:0016117">
    <property type="term" value="P:carotenoid biosynthetic process"/>
    <property type="evidence" value="ECO:0007669"/>
    <property type="project" value="UniProtKB-KW"/>
</dbReference>
<gene>
    <name evidence="13" type="ORF">PYH69_14650</name>
</gene>
<feature type="transmembrane region" description="Helical" evidence="11">
    <location>
        <begin position="276"/>
        <end position="298"/>
    </location>
</feature>
<dbReference type="SUPFAM" id="SSF53448">
    <property type="entry name" value="Nucleotide-diphospho-sugar transferases"/>
    <property type="match status" value="1"/>
</dbReference>
<keyword evidence="6 11" id="KW-0472">Membrane</keyword>
<comment type="function">
    <text evidence="7">Catalyzes the glycosylation of 4,4'-diaponeurosporenoate, i.e. the esterification of glucose at the C1'' position with the carboxyl group of 4,4'-diaponeurosporenic acid, to form glycosyl-4,4'-diaponeurosporenoate. This is a step in the biosynthesis of staphyloxanthin, an orange pigment present in most staphylococci strains.</text>
</comment>
<evidence type="ECO:0000256" key="3">
    <source>
        <dbReference type="ARBA" id="ARBA00022676"/>
    </source>
</evidence>
<reference evidence="13" key="1">
    <citation type="journal article" date="2023" name="Antibiotics">
        <title>Prevalence and Molecular Characterization of Methicillin-Resistant Staphylococci (MRS) and Mammaliicocci (MRM) in Dromedary Camels from Algeria: First Detection of SCCmec-mecC Hybrid in Methicillin-Resistant Mammaliicoccus lentus.</title>
        <authorList>
            <person name="Belhout C."/>
            <person name="Boyen F."/>
            <person name="Vereecke N."/>
            <person name="Theuns S."/>
            <person name="Taibi N."/>
            <person name="Stegger M."/>
            <person name="de la Fe-Rodriguez P.Y."/>
            <person name="Bouayad L."/>
            <person name="Elgroud R."/>
            <person name="Butaye P."/>
        </authorList>
    </citation>
    <scope>NUCLEOTIDE SEQUENCE</scope>
    <source>
        <strain evidence="13">7048</strain>
    </source>
</reference>
<dbReference type="RefSeq" id="WP_282862158.1">
    <property type="nucleotide sequence ID" value="NZ_CP118848.1"/>
</dbReference>
<evidence type="ECO:0000259" key="12">
    <source>
        <dbReference type="Pfam" id="PF00535"/>
    </source>
</evidence>
<dbReference type="GO" id="GO:0016757">
    <property type="term" value="F:glycosyltransferase activity"/>
    <property type="evidence" value="ECO:0007669"/>
    <property type="project" value="UniProtKB-KW"/>
</dbReference>
<dbReference type="Gene3D" id="3.90.550.10">
    <property type="entry name" value="Spore Coat Polysaccharide Biosynthesis Protein SpsA, Chain A"/>
    <property type="match status" value="1"/>
</dbReference>
<dbReference type="PANTHER" id="PTHR43646">
    <property type="entry name" value="GLYCOSYLTRANSFERASE"/>
    <property type="match status" value="1"/>
</dbReference>
<comment type="similarity">
    <text evidence="9">Belongs to the glycosyltransferase 2 family. CrtQ subfamily.</text>
</comment>
<keyword evidence="2" id="KW-1003">Cell membrane</keyword>
<evidence type="ECO:0000256" key="11">
    <source>
        <dbReference type="SAM" id="Phobius"/>
    </source>
</evidence>
<accession>A0AAX3W3H5</accession>
<evidence type="ECO:0000256" key="6">
    <source>
        <dbReference type="ARBA" id="ARBA00023136"/>
    </source>
</evidence>
<dbReference type="EMBL" id="CP118848">
    <property type="protein sequence ID" value="WHI59915.1"/>
    <property type="molecule type" value="Genomic_DNA"/>
</dbReference>
<dbReference type="AlphaFoldDB" id="A0AAX3W3H5"/>
<feature type="transmembrane region" description="Helical" evidence="11">
    <location>
        <begin position="6"/>
        <end position="26"/>
    </location>
</feature>
<sequence length="381" mass="42692">MIVINYFISLMIVILSMISGKLMFLYRRLIDVNQMTAETPPISIIIPARNEQSNLPKLLKSINANNTKTEVIVVDDDSTDDTRGIAEASGAKAIQVSGHSKYKGKSNACWQGALQASHSFLLFIDADVELTAKESLSRIYGQYEKQSCKGLLSIQPYHMIKNKYENLSAIFNLFTLVGMNAFSYKHHNNKNIGAFGPVAFTNKQDYLTTEGHLNAQGAIIEGFAISKAYDKLGLPVEIYEGANIVNFRMYPEGLSSLVNGWSKHFASGSSITKRSVMFMTMSWLFGSITSVLLIIFGLKKSMKALIISLIMYGSYALQFLILIKRVGNFNKVISLLHPVFSLCFVIIHAKSWMDIHVFKTVKWKDRKIDLNAKLESRGEKE</sequence>
<comment type="pathway">
    <text evidence="8">Carotenoid biosynthesis; staphyloxanthin biosynthesis; staphyloxanthin from farnesyl diphosphate: step 4/5.</text>
</comment>
<dbReference type="InterPro" id="IPR029044">
    <property type="entry name" value="Nucleotide-diphossugar_trans"/>
</dbReference>
<evidence type="ECO:0000256" key="2">
    <source>
        <dbReference type="ARBA" id="ARBA00022475"/>
    </source>
</evidence>
<keyword evidence="3 13" id="KW-0328">Glycosyltransferase</keyword>
<dbReference type="GO" id="GO:0005886">
    <property type="term" value="C:plasma membrane"/>
    <property type="evidence" value="ECO:0007669"/>
    <property type="project" value="UniProtKB-SubCell"/>
</dbReference>
<feature type="domain" description="Glycosyltransferase 2-like" evidence="12">
    <location>
        <begin position="43"/>
        <end position="163"/>
    </location>
</feature>
<evidence type="ECO:0000256" key="10">
    <source>
        <dbReference type="ARBA" id="ARBA00040345"/>
    </source>
</evidence>
<keyword evidence="11" id="KW-0812">Transmembrane</keyword>
<protein>
    <recommendedName>
        <fullName evidence="10">4,4'-diaponeurosporenoate glycosyltransferase</fullName>
    </recommendedName>
</protein>
<organism evidence="13 14">
    <name type="scientific">Mammaliicoccus lentus</name>
    <name type="common">Staphylococcus lentus</name>
    <dbReference type="NCBI Taxonomy" id="42858"/>
    <lineage>
        <taxon>Bacteria</taxon>
        <taxon>Bacillati</taxon>
        <taxon>Bacillota</taxon>
        <taxon>Bacilli</taxon>
        <taxon>Bacillales</taxon>
        <taxon>Staphylococcaceae</taxon>
        <taxon>Mammaliicoccus</taxon>
    </lineage>
</organism>
<dbReference type="InterPro" id="IPR001173">
    <property type="entry name" value="Glyco_trans_2-like"/>
</dbReference>
<evidence type="ECO:0000313" key="14">
    <source>
        <dbReference type="Proteomes" id="UP001223261"/>
    </source>
</evidence>
<proteinExistence type="inferred from homology"/>
<feature type="transmembrane region" description="Helical" evidence="11">
    <location>
        <begin position="304"/>
        <end position="323"/>
    </location>
</feature>
<dbReference type="Proteomes" id="UP001223261">
    <property type="component" value="Chromosome"/>
</dbReference>
<feature type="transmembrane region" description="Helical" evidence="11">
    <location>
        <begin position="335"/>
        <end position="353"/>
    </location>
</feature>